<dbReference type="AlphaFoldDB" id="A0A285P9D0"/>
<organism evidence="1 2">
    <name type="scientific">Natronoarchaeum philippinense</name>
    <dbReference type="NCBI Taxonomy" id="558529"/>
    <lineage>
        <taxon>Archaea</taxon>
        <taxon>Methanobacteriati</taxon>
        <taxon>Methanobacteriota</taxon>
        <taxon>Stenosarchaea group</taxon>
        <taxon>Halobacteria</taxon>
        <taxon>Halobacteriales</taxon>
        <taxon>Natronoarchaeaceae</taxon>
    </lineage>
</organism>
<accession>A0A285P9D0</accession>
<keyword evidence="2" id="KW-1185">Reference proteome</keyword>
<reference evidence="1 2" key="1">
    <citation type="submission" date="2017-09" db="EMBL/GenBank/DDBJ databases">
        <authorList>
            <person name="Ehlers B."/>
            <person name="Leendertz F.H."/>
        </authorList>
    </citation>
    <scope>NUCLEOTIDE SEQUENCE [LARGE SCALE GENOMIC DNA]</scope>
    <source>
        <strain evidence="1 2">DSM 27208</strain>
    </source>
</reference>
<dbReference type="RefSeq" id="WP_097010089.1">
    <property type="nucleotide sequence ID" value="NZ_OBEJ01000008.1"/>
</dbReference>
<dbReference type="EMBL" id="OBEJ01000008">
    <property type="protein sequence ID" value="SNZ18038.1"/>
    <property type="molecule type" value="Genomic_DNA"/>
</dbReference>
<dbReference type="Proteomes" id="UP000219453">
    <property type="component" value="Unassembled WGS sequence"/>
</dbReference>
<dbReference type="OrthoDB" id="190410at2157"/>
<evidence type="ECO:0000313" key="2">
    <source>
        <dbReference type="Proteomes" id="UP000219453"/>
    </source>
</evidence>
<dbReference type="Pfam" id="PF24442">
    <property type="entry name" value="DUF7561"/>
    <property type="match status" value="1"/>
</dbReference>
<name>A0A285P9D0_NATPI</name>
<dbReference type="InterPro" id="IPR055983">
    <property type="entry name" value="DUF7561"/>
</dbReference>
<evidence type="ECO:0000313" key="1">
    <source>
        <dbReference type="EMBL" id="SNZ18038.1"/>
    </source>
</evidence>
<evidence type="ECO:0008006" key="3">
    <source>
        <dbReference type="Google" id="ProtNLM"/>
    </source>
</evidence>
<gene>
    <name evidence="1" type="ORF">SAMN06269185_3208</name>
</gene>
<sequence length="78" mass="8246">MSTDPCDGCGAEVRIGGGIGDFWTLSPGTTGGMTLELDDDTEHFLCFDCVEELPDYPSAEDVAALDRPVEAGDESDTE</sequence>
<proteinExistence type="predicted"/>
<protein>
    <recommendedName>
        <fullName evidence="3">Small CPxCG-related zinc finger protein</fullName>
    </recommendedName>
</protein>